<proteinExistence type="predicted"/>
<name>S6V878_PSESF</name>
<dbReference type="GO" id="GO:0005524">
    <property type="term" value="F:ATP binding"/>
    <property type="evidence" value="ECO:0007669"/>
    <property type="project" value="UniProtKB-KW"/>
</dbReference>
<evidence type="ECO:0000259" key="1">
    <source>
        <dbReference type="Pfam" id="PF00005"/>
    </source>
</evidence>
<accession>S6V878</accession>
<organism evidence="2 3">
    <name type="scientific">Pseudomonas syringae pv. actinidiae ICMP 18807</name>
    <dbReference type="NCBI Taxonomy" id="1194404"/>
    <lineage>
        <taxon>Bacteria</taxon>
        <taxon>Pseudomonadati</taxon>
        <taxon>Pseudomonadota</taxon>
        <taxon>Gammaproteobacteria</taxon>
        <taxon>Pseudomonadales</taxon>
        <taxon>Pseudomonadaceae</taxon>
        <taxon>Pseudomonas</taxon>
        <taxon>Pseudomonas syringae</taxon>
    </lineage>
</organism>
<feature type="non-terminal residue" evidence="2">
    <location>
        <position position="39"/>
    </location>
</feature>
<keyword evidence="2" id="KW-0067">ATP-binding</keyword>
<dbReference type="Gene3D" id="3.40.50.300">
    <property type="entry name" value="P-loop containing nucleotide triphosphate hydrolases"/>
    <property type="match status" value="1"/>
</dbReference>
<dbReference type="GO" id="GO:0016887">
    <property type="term" value="F:ATP hydrolysis activity"/>
    <property type="evidence" value="ECO:0007669"/>
    <property type="project" value="InterPro"/>
</dbReference>
<dbReference type="InterPro" id="IPR003439">
    <property type="entry name" value="ABC_transporter-like_ATP-bd"/>
</dbReference>
<sequence length="39" mass="4207">MTLVDRLSFDLHQGEILGLVGESGSGKTMACRALMQLMP</sequence>
<dbReference type="PATRIC" id="fig|1194404.4.peg.277"/>
<dbReference type="InterPro" id="IPR027417">
    <property type="entry name" value="P-loop_NTPase"/>
</dbReference>
<reference evidence="2 3" key="1">
    <citation type="journal article" date="2013" name="PLoS Pathog.">
        <title>Genomic analysis of the Kiwifruit pathogen Pseudomonas syringae pv. actinidiae provides insight into the origins of an emergent plant disease.</title>
        <authorList>
            <person name="McCann H.C."/>
            <person name="Rikkerink E.H."/>
            <person name="Bertels F."/>
            <person name="Fiers M."/>
            <person name="Lu A."/>
            <person name="Rees-George J."/>
            <person name="Andersen M.T."/>
            <person name="Gleave A.P."/>
            <person name="Haubold B."/>
            <person name="Wohlers M.W."/>
            <person name="Guttman D.S."/>
            <person name="Wang P.W."/>
            <person name="Straub C."/>
            <person name="Vanneste J.L."/>
            <person name="Rainey P.B."/>
            <person name="Templeton M.D."/>
        </authorList>
    </citation>
    <scope>NUCLEOTIDE SEQUENCE [LARGE SCALE GENOMIC DNA]</scope>
    <source>
        <strain evidence="2 3">ICMP 18807</strain>
    </source>
</reference>
<dbReference type="Pfam" id="PF00005">
    <property type="entry name" value="ABC_tran"/>
    <property type="match status" value="1"/>
</dbReference>
<dbReference type="Proteomes" id="UP000015729">
    <property type="component" value="Unassembled WGS sequence"/>
</dbReference>
<evidence type="ECO:0000313" key="3">
    <source>
        <dbReference type="Proteomes" id="UP000015729"/>
    </source>
</evidence>
<dbReference type="EMBL" id="AOKG01000095">
    <property type="protein sequence ID" value="EPN63954.1"/>
    <property type="molecule type" value="Genomic_DNA"/>
</dbReference>
<dbReference type="AlphaFoldDB" id="S6V878"/>
<feature type="domain" description="ABC transporter" evidence="1">
    <location>
        <begin position="5"/>
        <end position="38"/>
    </location>
</feature>
<gene>
    <name evidence="2" type="ORF">A244_01320</name>
</gene>
<keyword evidence="2" id="KW-0547">Nucleotide-binding</keyword>
<protein>
    <submittedName>
        <fullName evidence="2">Oligopeptide/dipeptide ABC transporter ATP-binding protein-like protein</fullName>
    </submittedName>
</protein>
<comment type="caution">
    <text evidence="2">The sequence shown here is derived from an EMBL/GenBank/DDBJ whole genome shotgun (WGS) entry which is preliminary data.</text>
</comment>
<evidence type="ECO:0000313" key="2">
    <source>
        <dbReference type="EMBL" id="EPN63954.1"/>
    </source>
</evidence>
<dbReference type="SUPFAM" id="SSF52540">
    <property type="entry name" value="P-loop containing nucleoside triphosphate hydrolases"/>
    <property type="match status" value="1"/>
</dbReference>